<feature type="transmembrane region" description="Helical" evidence="1">
    <location>
        <begin position="107"/>
        <end position="128"/>
    </location>
</feature>
<feature type="transmembrane region" description="Helical" evidence="1">
    <location>
        <begin position="527"/>
        <end position="546"/>
    </location>
</feature>
<feature type="transmembrane region" description="Helical" evidence="1">
    <location>
        <begin position="292"/>
        <end position="312"/>
    </location>
</feature>
<accession>A0A0D1LQJ0</accession>
<evidence type="ECO:0008006" key="4">
    <source>
        <dbReference type="Google" id="ProtNLM"/>
    </source>
</evidence>
<name>A0A0D1LQJ0_9LACO</name>
<feature type="transmembrane region" description="Helical" evidence="1">
    <location>
        <begin position="134"/>
        <end position="151"/>
    </location>
</feature>
<dbReference type="RefSeq" id="WP_043941835.1">
    <property type="nucleotide sequence ID" value="NZ_JWHT01000056.1"/>
</dbReference>
<gene>
    <name evidence="2" type="ORF">ab3b_02107</name>
</gene>
<feature type="transmembrane region" description="Helical" evidence="1">
    <location>
        <begin position="163"/>
        <end position="180"/>
    </location>
</feature>
<keyword evidence="1" id="KW-0812">Transmembrane</keyword>
<organism evidence="2 3">
    <name type="scientific">Weissella cibaria</name>
    <dbReference type="NCBI Taxonomy" id="137591"/>
    <lineage>
        <taxon>Bacteria</taxon>
        <taxon>Bacillati</taxon>
        <taxon>Bacillota</taxon>
        <taxon>Bacilli</taxon>
        <taxon>Lactobacillales</taxon>
        <taxon>Lactobacillaceae</taxon>
        <taxon>Weissella</taxon>
    </lineage>
</organism>
<feature type="transmembrane region" description="Helical" evidence="1">
    <location>
        <begin position="319"/>
        <end position="337"/>
    </location>
</feature>
<feature type="transmembrane region" description="Helical" evidence="1">
    <location>
        <begin position="233"/>
        <end position="252"/>
    </location>
</feature>
<reference evidence="2 3" key="1">
    <citation type="journal article" date="2015" name="Microbiology (Mosc.)">
        <title>Genomics of the Weissella cibaria species with an examination of its metabolic traits.</title>
        <authorList>
            <person name="Lynch K.M."/>
            <person name="Lucid A."/>
            <person name="Arendt E.K."/>
            <person name="Sleator R.D."/>
            <person name="Lucey B."/>
            <person name="Coffey A."/>
        </authorList>
    </citation>
    <scope>NUCLEOTIDE SEQUENCE [LARGE SCALE GENOMIC DNA]</scope>
    <source>
        <strain evidence="2 3">AB3b</strain>
    </source>
</reference>
<feature type="transmembrane region" description="Helical" evidence="1">
    <location>
        <begin position="12"/>
        <end position="32"/>
    </location>
</feature>
<keyword evidence="1" id="KW-1133">Transmembrane helix</keyword>
<sequence length="562" mass="64699">MFQLIKIKQKYNYIFEFLILICMSFISTYFAFSGHFFNISHDGVYHLGRFLNVADSFRNLNFPEVVNLTHVSINSYPGVAINSFYPWLTGIIFIIPNLLFSNPMWALFLSFFILNIFTIISINSLLSYLTSNRLAVFTGIVIYQFNNYHFIDLYSRVAIGETIAYAFFPIVFLGIIKINRSDKFGFLLLGLSMGLLVNTHILTFLYAVFIVILFIIYLVLFDRKYLLDKLIQIIKSSIVAIFLGMYTIYNLVHMITNNHIEEPFKSITALSPSGVFMSTINNEIGEQGAQNWSMGLPVTLVVIFLGTYCLVTKSNYWKVYGSFSILFYFSLFTWIPYDLIKDSLLANVQFLGRLLIFVLISLSIGVSYLITFRKKNIKVSLIFGLNVVIIIFSLSALYNYHYNYFGPGTGGHSKINSENYYGMINNTDTFEDYLPKNIEKDNSNTKQNDNKKILKIVNSSPKEITYSAYSAKDVDYQIPFITYRGLNYVISSNGQKVYMSGNGNFIKVRLHRGQNKIIIKVRHNNSVYLLVVSMISFIILVIYMVFIKFKLMHEQSLIHSLT</sequence>
<dbReference type="AlphaFoldDB" id="A0A0D1LQJ0"/>
<feature type="transmembrane region" description="Helical" evidence="1">
    <location>
        <begin position="200"/>
        <end position="221"/>
    </location>
</feature>
<evidence type="ECO:0000313" key="2">
    <source>
        <dbReference type="EMBL" id="KIU20807.1"/>
    </source>
</evidence>
<proteinExistence type="predicted"/>
<evidence type="ECO:0000256" key="1">
    <source>
        <dbReference type="SAM" id="Phobius"/>
    </source>
</evidence>
<dbReference type="EMBL" id="JWHT01000056">
    <property type="protein sequence ID" value="KIU20807.1"/>
    <property type="molecule type" value="Genomic_DNA"/>
</dbReference>
<dbReference type="PATRIC" id="fig|137591.24.peg.2051"/>
<keyword evidence="1" id="KW-0472">Membrane</keyword>
<dbReference type="Proteomes" id="UP000032289">
    <property type="component" value="Unassembled WGS sequence"/>
</dbReference>
<feature type="transmembrane region" description="Helical" evidence="1">
    <location>
        <begin position="379"/>
        <end position="398"/>
    </location>
</feature>
<comment type="caution">
    <text evidence="2">The sequence shown here is derived from an EMBL/GenBank/DDBJ whole genome shotgun (WGS) entry which is preliminary data.</text>
</comment>
<feature type="transmembrane region" description="Helical" evidence="1">
    <location>
        <begin position="84"/>
        <end position="100"/>
    </location>
</feature>
<evidence type="ECO:0000313" key="3">
    <source>
        <dbReference type="Proteomes" id="UP000032289"/>
    </source>
</evidence>
<feature type="transmembrane region" description="Helical" evidence="1">
    <location>
        <begin position="349"/>
        <end position="372"/>
    </location>
</feature>
<protein>
    <recommendedName>
        <fullName evidence="4">YfhO family protein</fullName>
    </recommendedName>
</protein>